<name>A0ABR7EXK4_9FIRM</name>
<evidence type="ECO:0000256" key="2">
    <source>
        <dbReference type="ARBA" id="ARBA00022670"/>
    </source>
</evidence>
<dbReference type="InterPro" id="IPR001478">
    <property type="entry name" value="PDZ"/>
</dbReference>
<dbReference type="SMART" id="SM00245">
    <property type="entry name" value="TSPc"/>
    <property type="match status" value="1"/>
</dbReference>
<reference evidence="7 8" key="1">
    <citation type="submission" date="2020-08" db="EMBL/GenBank/DDBJ databases">
        <title>Genome public.</title>
        <authorList>
            <person name="Liu C."/>
            <person name="Sun Q."/>
        </authorList>
    </citation>
    <scope>NUCLEOTIDE SEQUENCE [LARGE SCALE GENOMIC DNA]</scope>
    <source>
        <strain evidence="7 8">NSJ-36</strain>
    </source>
</reference>
<protein>
    <submittedName>
        <fullName evidence="7">S41 family peptidase</fullName>
    </submittedName>
</protein>
<evidence type="ECO:0000256" key="3">
    <source>
        <dbReference type="ARBA" id="ARBA00022801"/>
    </source>
</evidence>
<dbReference type="Gene3D" id="2.30.42.10">
    <property type="match status" value="1"/>
</dbReference>
<dbReference type="Gene3D" id="3.90.226.10">
    <property type="entry name" value="2-enoyl-CoA Hydratase, Chain A, domain 1"/>
    <property type="match status" value="1"/>
</dbReference>
<dbReference type="PROSITE" id="PS50106">
    <property type="entry name" value="PDZ"/>
    <property type="match status" value="1"/>
</dbReference>
<dbReference type="SMART" id="SM00228">
    <property type="entry name" value="PDZ"/>
    <property type="match status" value="1"/>
</dbReference>
<dbReference type="InterPro" id="IPR005151">
    <property type="entry name" value="Tail-specific_protease"/>
</dbReference>
<keyword evidence="4 5" id="KW-0720">Serine protease</keyword>
<evidence type="ECO:0000256" key="4">
    <source>
        <dbReference type="ARBA" id="ARBA00022825"/>
    </source>
</evidence>
<dbReference type="RefSeq" id="WP_118288790.1">
    <property type="nucleotide sequence ID" value="NZ_JACOOY010000019.1"/>
</dbReference>
<gene>
    <name evidence="7" type="ORF">H8S07_12610</name>
</gene>
<evidence type="ECO:0000256" key="1">
    <source>
        <dbReference type="ARBA" id="ARBA00009179"/>
    </source>
</evidence>
<dbReference type="EMBL" id="JACOOY010000019">
    <property type="protein sequence ID" value="MBC5666081.1"/>
    <property type="molecule type" value="Genomic_DNA"/>
</dbReference>
<comment type="caution">
    <text evidence="7">The sequence shown here is derived from an EMBL/GenBank/DDBJ whole genome shotgun (WGS) entry which is preliminary data.</text>
</comment>
<proteinExistence type="inferred from homology"/>
<dbReference type="PANTHER" id="PTHR32060:SF30">
    <property type="entry name" value="CARBOXY-TERMINAL PROCESSING PROTEASE CTPA"/>
    <property type="match status" value="1"/>
</dbReference>
<keyword evidence="3 5" id="KW-0378">Hydrolase</keyword>
<dbReference type="NCBIfam" id="TIGR00225">
    <property type="entry name" value="prc"/>
    <property type="match status" value="1"/>
</dbReference>
<dbReference type="Proteomes" id="UP000647235">
    <property type="component" value="Unassembled WGS sequence"/>
</dbReference>
<dbReference type="CDD" id="cd06782">
    <property type="entry name" value="cpPDZ_CPP-like"/>
    <property type="match status" value="1"/>
</dbReference>
<sequence>MEHKKGFIKGALTGALLTLLVVSLAACGLQHINEGIISSDTETKLSYLKKLIDETYLHDIKEKDLNEGIYKGYVEGLGDQYSAYYDKKETKELSESLDGSFSGIGAVMTQDASSGVITITQVYDDSPAKKAGIKAGDILYRVEEKTVTGKDLDKVVSWIKGKKGTKVNLTLLRGTNSDKIKVTATRDVINVETVKYKVLENQIGYISISEFDSVTGAQFAKALKQLQKKNIEGLVVDLRNNPGGSLSTVCDILDSILPKGLIVYTKDKNGKKEEYTSDEKHRLNLPMSVLVNGQSASASEIFAGAVQDYGKAEIIGTQTYGKGVVQNLFDLKDGTCVKLTTSEYFTPKGRNIDGKGITPDVKIEYKYNAKDPKADNQLDKAVSVVKDKIK</sequence>
<evidence type="ECO:0000256" key="5">
    <source>
        <dbReference type="RuleBase" id="RU004404"/>
    </source>
</evidence>
<evidence type="ECO:0000259" key="6">
    <source>
        <dbReference type="PROSITE" id="PS50106"/>
    </source>
</evidence>
<dbReference type="Pfam" id="PF22694">
    <property type="entry name" value="CtpB_N-like"/>
    <property type="match status" value="1"/>
</dbReference>
<accession>A0ABR7EXK4</accession>
<dbReference type="InterPro" id="IPR036034">
    <property type="entry name" value="PDZ_sf"/>
</dbReference>
<dbReference type="Gene3D" id="3.30.750.44">
    <property type="match status" value="1"/>
</dbReference>
<dbReference type="InterPro" id="IPR055210">
    <property type="entry name" value="CtpA/B_N"/>
</dbReference>
<dbReference type="InterPro" id="IPR041489">
    <property type="entry name" value="PDZ_6"/>
</dbReference>
<keyword evidence="8" id="KW-1185">Reference proteome</keyword>
<dbReference type="SUPFAM" id="SSF52096">
    <property type="entry name" value="ClpP/crotonase"/>
    <property type="match status" value="1"/>
</dbReference>
<feature type="domain" description="PDZ" evidence="6">
    <location>
        <begin position="90"/>
        <end position="160"/>
    </location>
</feature>
<evidence type="ECO:0000313" key="8">
    <source>
        <dbReference type="Proteomes" id="UP000647235"/>
    </source>
</evidence>
<dbReference type="PANTHER" id="PTHR32060">
    <property type="entry name" value="TAIL-SPECIFIC PROTEASE"/>
    <property type="match status" value="1"/>
</dbReference>
<dbReference type="Pfam" id="PF03572">
    <property type="entry name" value="Peptidase_S41"/>
    <property type="match status" value="1"/>
</dbReference>
<dbReference type="PROSITE" id="PS51257">
    <property type="entry name" value="PROKAR_LIPOPROTEIN"/>
    <property type="match status" value="1"/>
</dbReference>
<dbReference type="InterPro" id="IPR004447">
    <property type="entry name" value="Peptidase_S41A"/>
</dbReference>
<keyword evidence="2 5" id="KW-0645">Protease</keyword>
<dbReference type="CDD" id="cd07560">
    <property type="entry name" value="Peptidase_S41_CPP"/>
    <property type="match status" value="1"/>
</dbReference>
<dbReference type="SUPFAM" id="SSF50156">
    <property type="entry name" value="PDZ domain-like"/>
    <property type="match status" value="1"/>
</dbReference>
<evidence type="ECO:0000313" key="7">
    <source>
        <dbReference type="EMBL" id="MBC5666081.1"/>
    </source>
</evidence>
<comment type="similarity">
    <text evidence="1 5">Belongs to the peptidase S41A family.</text>
</comment>
<dbReference type="Pfam" id="PF17820">
    <property type="entry name" value="PDZ_6"/>
    <property type="match status" value="1"/>
</dbReference>
<organism evidence="7 8">
    <name type="scientific">Dorea hominis</name>
    <dbReference type="NCBI Taxonomy" id="2763040"/>
    <lineage>
        <taxon>Bacteria</taxon>
        <taxon>Bacillati</taxon>
        <taxon>Bacillota</taxon>
        <taxon>Clostridia</taxon>
        <taxon>Lachnospirales</taxon>
        <taxon>Lachnospiraceae</taxon>
        <taxon>Dorea</taxon>
    </lineage>
</organism>
<dbReference type="InterPro" id="IPR029045">
    <property type="entry name" value="ClpP/crotonase-like_dom_sf"/>
</dbReference>